<evidence type="ECO:0000256" key="3">
    <source>
        <dbReference type="ARBA" id="ARBA00023242"/>
    </source>
</evidence>
<feature type="compositionally biased region" description="Gly residues" evidence="4">
    <location>
        <begin position="788"/>
        <end position="802"/>
    </location>
</feature>
<keyword evidence="7" id="KW-1185">Reference proteome</keyword>
<dbReference type="InterPro" id="IPR036864">
    <property type="entry name" value="Zn2-C6_fun-type_DNA-bd_sf"/>
</dbReference>
<evidence type="ECO:0000256" key="2">
    <source>
        <dbReference type="ARBA" id="ARBA00022723"/>
    </source>
</evidence>
<dbReference type="PROSITE" id="PS00463">
    <property type="entry name" value="ZN2_CY6_FUNGAL_1"/>
    <property type="match status" value="1"/>
</dbReference>
<reference evidence="6 7" key="1">
    <citation type="submission" date="2019-03" db="EMBL/GenBank/DDBJ databases">
        <title>Rhodosporidium diobovatum UCD-FST 08-225 genome sequencing, assembly, and annotation.</title>
        <authorList>
            <person name="Fakankun I.U."/>
            <person name="Fristensky B."/>
            <person name="Levin D.B."/>
        </authorList>
    </citation>
    <scope>NUCLEOTIDE SEQUENCE [LARGE SCALE GENOMIC DNA]</scope>
    <source>
        <strain evidence="6 7">UCD-FST 08-225</strain>
    </source>
</reference>
<dbReference type="InterPro" id="IPR050613">
    <property type="entry name" value="Sec_Metabolite_Reg"/>
</dbReference>
<feature type="region of interest" description="Disordered" evidence="4">
    <location>
        <begin position="1"/>
        <end position="90"/>
    </location>
</feature>
<comment type="subcellular location">
    <subcellularLocation>
        <location evidence="1">Nucleus</location>
    </subcellularLocation>
</comment>
<dbReference type="Gene3D" id="4.10.240.10">
    <property type="entry name" value="Zn(2)-C6 fungal-type DNA-binding domain"/>
    <property type="match status" value="1"/>
</dbReference>
<gene>
    <name evidence="6" type="ORF">DMC30DRAFT_419088</name>
</gene>
<evidence type="ECO:0000259" key="5">
    <source>
        <dbReference type="PROSITE" id="PS50048"/>
    </source>
</evidence>
<organism evidence="6 7">
    <name type="scientific">Rhodotorula diobovata</name>
    <dbReference type="NCBI Taxonomy" id="5288"/>
    <lineage>
        <taxon>Eukaryota</taxon>
        <taxon>Fungi</taxon>
        <taxon>Dikarya</taxon>
        <taxon>Basidiomycota</taxon>
        <taxon>Pucciniomycotina</taxon>
        <taxon>Microbotryomycetes</taxon>
        <taxon>Sporidiobolales</taxon>
        <taxon>Sporidiobolaceae</taxon>
        <taxon>Rhodotorula</taxon>
    </lineage>
</organism>
<dbReference type="EMBL" id="SOZI01000152">
    <property type="protein sequence ID" value="TNY18176.1"/>
    <property type="molecule type" value="Genomic_DNA"/>
</dbReference>
<feature type="region of interest" description="Disordered" evidence="4">
    <location>
        <begin position="212"/>
        <end position="254"/>
    </location>
</feature>
<protein>
    <recommendedName>
        <fullName evidence="5">Zn(2)-C6 fungal-type domain-containing protein</fullName>
    </recommendedName>
</protein>
<feature type="region of interest" description="Disordered" evidence="4">
    <location>
        <begin position="778"/>
        <end position="820"/>
    </location>
</feature>
<feature type="compositionally biased region" description="Pro residues" evidence="4">
    <location>
        <begin position="234"/>
        <end position="247"/>
    </location>
</feature>
<dbReference type="Pfam" id="PF00172">
    <property type="entry name" value="Zn_clus"/>
    <property type="match status" value="1"/>
</dbReference>
<dbReference type="SMART" id="SM00066">
    <property type="entry name" value="GAL4"/>
    <property type="match status" value="1"/>
</dbReference>
<dbReference type="GO" id="GO:0006351">
    <property type="term" value="P:DNA-templated transcription"/>
    <property type="evidence" value="ECO:0007669"/>
    <property type="project" value="InterPro"/>
</dbReference>
<dbReference type="Proteomes" id="UP000311382">
    <property type="component" value="Unassembled WGS sequence"/>
</dbReference>
<keyword evidence="2" id="KW-0479">Metal-binding</keyword>
<dbReference type="STRING" id="5288.A0A5C5FPJ8"/>
<dbReference type="SUPFAM" id="SSF57701">
    <property type="entry name" value="Zn2/Cys6 DNA-binding domain"/>
    <property type="match status" value="1"/>
</dbReference>
<feature type="compositionally biased region" description="Basic and acidic residues" evidence="4">
    <location>
        <begin position="293"/>
        <end position="311"/>
    </location>
</feature>
<comment type="caution">
    <text evidence="6">The sequence shown here is derived from an EMBL/GenBank/DDBJ whole genome shotgun (WGS) entry which is preliminary data.</text>
</comment>
<evidence type="ECO:0000313" key="7">
    <source>
        <dbReference type="Proteomes" id="UP000311382"/>
    </source>
</evidence>
<dbReference type="PROSITE" id="PS50048">
    <property type="entry name" value="ZN2_CY6_FUNGAL_2"/>
    <property type="match status" value="1"/>
</dbReference>
<dbReference type="GO" id="GO:0008270">
    <property type="term" value="F:zinc ion binding"/>
    <property type="evidence" value="ECO:0007669"/>
    <property type="project" value="InterPro"/>
</dbReference>
<feature type="compositionally biased region" description="Polar residues" evidence="4">
    <location>
        <begin position="221"/>
        <end position="230"/>
    </location>
</feature>
<sequence>MPPRAAQAARTHAAPSDIAVLHSPSPSPAASGTGSAQATGPAEEALLLEEGRDSEAGPVRDKDRDKGKGKGGKDRIKTDKTDKKSQRPSWSCTECTRRKIRCDRVVPGCNQCIKRNKVHLCRLDQDADMGFSGADGGLAGVSTHAAASAPSGPPRLASAAEYDAIARQVTVVRQRLYHLERVVRAFVPQPDSLDPQGQPMWAVDLNLLQQHDSAAASSSSTFPTPTQNGDSLPLPVPGAAPPAPPSTGQPRDSEVEAATTLEFLALGRDSKESHFRRSELRRPSSDDEGEAEDGPHVDEGGGSSPRRDRPAHAPAGDASTPRASLADVLPSVEASERLVDYSLDKVLWQHGGVHSGQFRRECAEFHSWGAQRASKVNQAWLALYYAMLCVAVKHMTADDAAAHGYAADEQRTLAKRYFDASVDSLHRSNFLAKHQVYAVQTINLYAVSCQDVGESDLIATLLAAGIRIAQHLKMHLFGADDEWDAKRRKNGVDPKSEQGVKGLIEREIRKRVWYGLLTEDWVSSHGRRATSVSATQFTTPLPLNCTDADLSSGEFVNRSKDEPTPVSKTILLYHVADCLRRFFEHIHSSKQQLDYTYCIEADRALRSIILDGPAFLQADPAASASANGSGSGIGGGNGEGGHPAWVPWFRNYWVISISHKLLVVHRMFVAPAGHPQDERQLYSRRVTIEAARSVIQQLARSPRASTQSYWTLPYHTISAATTIMLDIFQAPSDPDVPHKRLEVQHALHELQQLAGASHIAKRGVALLGTLLAEEARHRAPRGEAASGTGAGAGAGAGEGAGFDGAARHATSNGHSLGSPGMASHSTPFFVPTLAGNAPLPLPSASSTLPFLPAPSPATAASGPPAAPAPLATGPLSAQALEALFSGLGGDSALSHEAIAGGDASLGGLDLDLGAAGTGDGEAAAAASAVDFWRMLNAGGGVDELGEGGVAGGDVEMTGIEGGMGEWASWPQ</sequence>
<dbReference type="InterPro" id="IPR001138">
    <property type="entry name" value="Zn2Cys6_DnaBD"/>
</dbReference>
<feature type="region of interest" description="Disordered" evidence="4">
    <location>
        <begin position="266"/>
        <end position="324"/>
    </location>
</feature>
<evidence type="ECO:0000256" key="4">
    <source>
        <dbReference type="SAM" id="MobiDB-lite"/>
    </source>
</evidence>
<feature type="domain" description="Zn(2)-C6 fungal-type" evidence="5">
    <location>
        <begin position="91"/>
        <end position="123"/>
    </location>
</feature>
<dbReference type="PANTHER" id="PTHR31001">
    <property type="entry name" value="UNCHARACTERIZED TRANSCRIPTIONAL REGULATORY PROTEIN"/>
    <property type="match status" value="1"/>
</dbReference>
<dbReference type="AlphaFoldDB" id="A0A5C5FPJ8"/>
<proteinExistence type="predicted"/>
<feature type="compositionally biased region" description="Basic and acidic residues" evidence="4">
    <location>
        <begin position="268"/>
        <end position="285"/>
    </location>
</feature>
<dbReference type="GO" id="GO:0000981">
    <property type="term" value="F:DNA-binding transcription factor activity, RNA polymerase II-specific"/>
    <property type="evidence" value="ECO:0007669"/>
    <property type="project" value="InterPro"/>
</dbReference>
<feature type="compositionally biased region" description="Basic and acidic residues" evidence="4">
    <location>
        <begin position="49"/>
        <end position="85"/>
    </location>
</feature>
<dbReference type="OrthoDB" id="3364175at2759"/>
<dbReference type="PANTHER" id="PTHR31001:SF90">
    <property type="entry name" value="CENTROMERE DNA-BINDING PROTEIN COMPLEX CBF3 SUBUNIT B"/>
    <property type="match status" value="1"/>
</dbReference>
<feature type="compositionally biased region" description="Low complexity" evidence="4">
    <location>
        <begin position="1"/>
        <end position="15"/>
    </location>
</feature>
<dbReference type="Pfam" id="PF04082">
    <property type="entry name" value="Fungal_trans"/>
    <property type="match status" value="1"/>
</dbReference>
<dbReference type="GO" id="GO:0005634">
    <property type="term" value="C:nucleus"/>
    <property type="evidence" value="ECO:0007669"/>
    <property type="project" value="UniProtKB-SubCell"/>
</dbReference>
<dbReference type="InterPro" id="IPR007219">
    <property type="entry name" value="XnlR_reg_dom"/>
</dbReference>
<keyword evidence="3" id="KW-0539">Nucleus</keyword>
<evidence type="ECO:0000256" key="1">
    <source>
        <dbReference type="ARBA" id="ARBA00004123"/>
    </source>
</evidence>
<dbReference type="CDD" id="cd12148">
    <property type="entry name" value="fungal_TF_MHR"/>
    <property type="match status" value="1"/>
</dbReference>
<evidence type="ECO:0000313" key="6">
    <source>
        <dbReference type="EMBL" id="TNY18176.1"/>
    </source>
</evidence>
<dbReference type="GO" id="GO:0003677">
    <property type="term" value="F:DNA binding"/>
    <property type="evidence" value="ECO:0007669"/>
    <property type="project" value="InterPro"/>
</dbReference>
<dbReference type="CDD" id="cd00067">
    <property type="entry name" value="GAL4"/>
    <property type="match status" value="1"/>
</dbReference>
<name>A0A5C5FPJ8_9BASI</name>
<feature type="compositionally biased region" description="Low complexity" evidence="4">
    <location>
        <begin position="28"/>
        <end position="45"/>
    </location>
</feature>
<accession>A0A5C5FPJ8</accession>